<dbReference type="GeneID" id="17321207"/>
<dbReference type="Gramene" id="CDF33673">
    <property type="protein sequence ID" value="CDF33673"/>
    <property type="gene ID" value="CHC_T00002223001"/>
</dbReference>
<evidence type="ECO:0000313" key="2">
    <source>
        <dbReference type="Proteomes" id="UP000012073"/>
    </source>
</evidence>
<dbReference type="PhylomeDB" id="R7Q773"/>
<dbReference type="AlphaFoldDB" id="R7Q773"/>
<protein>
    <submittedName>
        <fullName evidence="1">Uncharacterized protein</fullName>
    </submittedName>
</protein>
<dbReference type="RefSeq" id="XP_005713492.1">
    <property type="nucleotide sequence ID" value="XM_005713435.1"/>
</dbReference>
<dbReference type="EMBL" id="HG001653">
    <property type="protein sequence ID" value="CDF33673.1"/>
    <property type="molecule type" value="Genomic_DNA"/>
</dbReference>
<gene>
    <name evidence="1" type="ORF">CHC_T00002223001</name>
</gene>
<dbReference type="KEGG" id="ccp:CHC_T00002223001"/>
<keyword evidence="2" id="KW-1185">Reference proteome</keyword>
<sequence>MRSVMASYEASFFFAKKYKLNRNFKTFSLDTISLTYTRSAITSCKALGWRLSMHRETKNLKNYQ</sequence>
<proteinExistence type="predicted"/>
<accession>R7Q773</accession>
<organism evidence="1 2">
    <name type="scientific">Chondrus crispus</name>
    <name type="common">Carrageen Irish moss</name>
    <name type="synonym">Polymorpha crispa</name>
    <dbReference type="NCBI Taxonomy" id="2769"/>
    <lineage>
        <taxon>Eukaryota</taxon>
        <taxon>Rhodophyta</taxon>
        <taxon>Florideophyceae</taxon>
        <taxon>Rhodymeniophycidae</taxon>
        <taxon>Gigartinales</taxon>
        <taxon>Gigartinaceae</taxon>
        <taxon>Chondrus</taxon>
    </lineage>
</organism>
<name>R7Q773_CHOCR</name>
<reference evidence="2" key="1">
    <citation type="journal article" date="2013" name="Proc. Natl. Acad. Sci. U.S.A.">
        <title>Genome structure and metabolic features in the red seaweed Chondrus crispus shed light on evolution of the Archaeplastida.</title>
        <authorList>
            <person name="Collen J."/>
            <person name="Porcel B."/>
            <person name="Carre W."/>
            <person name="Ball S.G."/>
            <person name="Chaparro C."/>
            <person name="Tonon T."/>
            <person name="Barbeyron T."/>
            <person name="Michel G."/>
            <person name="Noel B."/>
            <person name="Valentin K."/>
            <person name="Elias M."/>
            <person name="Artiguenave F."/>
            <person name="Arun A."/>
            <person name="Aury J.M."/>
            <person name="Barbosa-Neto J.F."/>
            <person name="Bothwell J.H."/>
            <person name="Bouget F.Y."/>
            <person name="Brillet L."/>
            <person name="Cabello-Hurtado F."/>
            <person name="Capella-Gutierrez S."/>
            <person name="Charrier B."/>
            <person name="Cladiere L."/>
            <person name="Cock J.M."/>
            <person name="Coelho S.M."/>
            <person name="Colleoni C."/>
            <person name="Czjzek M."/>
            <person name="Da Silva C."/>
            <person name="Delage L."/>
            <person name="Denoeud F."/>
            <person name="Deschamps P."/>
            <person name="Dittami S.M."/>
            <person name="Gabaldon T."/>
            <person name="Gachon C.M."/>
            <person name="Groisillier A."/>
            <person name="Herve C."/>
            <person name="Jabbari K."/>
            <person name="Katinka M."/>
            <person name="Kloareg B."/>
            <person name="Kowalczyk N."/>
            <person name="Labadie K."/>
            <person name="Leblanc C."/>
            <person name="Lopez P.J."/>
            <person name="McLachlan D.H."/>
            <person name="Meslet-Cladiere L."/>
            <person name="Moustafa A."/>
            <person name="Nehr Z."/>
            <person name="Nyvall Collen P."/>
            <person name="Panaud O."/>
            <person name="Partensky F."/>
            <person name="Poulain J."/>
            <person name="Rensing S.A."/>
            <person name="Rousvoal S."/>
            <person name="Samson G."/>
            <person name="Symeonidi A."/>
            <person name="Weissenbach J."/>
            <person name="Zambounis A."/>
            <person name="Wincker P."/>
            <person name="Boyen C."/>
        </authorList>
    </citation>
    <scope>NUCLEOTIDE SEQUENCE [LARGE SCALE GENOMIC DNA]</scope>
    <source>
        <strain evidence="2">cv. Stackhouse</strain>
    </source>
</reference>
<dbReference type="Proteomes" id="UP000012073">
    <property type="component" value="Unassembled WGS sequence"/>
</dbReference>
<evidence type="ECO:0000313" key="1">
    <source>
        <dbReference type="EMBL" id="CDF33673.1"/>
    </source>
</evidence>